<dbReference type="GO" id="GO:0005634">
    <property type="term" value="C:nucleus"/>
    <property type="evidence" value="ECO:0007669"/>
    <property type="project" value="TreeGrafter"/>
</dbReference>
<dbReference type="PANTHER" id="PTHR12298">
    <property type="entry name" value="PCDC2 PROGRAMMED CELL DEATH PROTEIN 2 -RELATED"/>
    <property type="match status" value="1"/>
</dbReference>
<proteinExistence type="predicted"/>
<evidence type="ECO:0000259" key="5">
    <source>
        <dbReference type="PROSITE" id="PS50865"/>
    </source>
</evidence>
<accession>A0A3S5CJZ8</accession>
<dbReference type="PROSITE" id="PS01360">
    <property type="entry name" value="ZF_MYND_1"/>
    <property type="match status" value="1"/>
</dbReference>
<feature type="domain" description="MYND-type" evidence="5">
    <location>
        <begin position="158"/>
        <end position="195"/>
    </location>
</feature>
<evidence type="ECO:0000256" key="3">
    <source>
        <dbReference type="ARBA" id="ARBA00022833"/>
    </source>
</evidence>
<dbReference type="InterPro" id="IPR002893">
    <property type="entry name" value="Znf_MYND"/>
</dbReference>
<keyword evidence="3" id="KW-0862">Zinc</keyword>
<keyword evidence="1" id="KW-0479">Metal-binding</keyword>
<evidence type="ECO:0000313" key="6">
    <source>
        <dbReference type="EMBL" id="VEL27597.1"/>
    </source>
</evidence>
<keyword evidence="2 4" id="KW-0863">Zinc-finger</keyword>
<dbReference type="SUPFAM" id="SSF144232">
    <property type="entry name" value="HIT/MYND zinc finger-like"/>
    <property type="match status" value="1"/>
</dbReference>
<dbReference type="GO" id="GO:0005737">
    <property type="term" value="C:cytoplasm"/>
    <property type="evidence" value="ECO:0007669"/>
    <property type="project" value="InterPro"/>
</dbReference>
<sequence>MSLSPAGQLLPSLKLGFAEVCESWRLLSYFFPDKIGGRPAWLALKHLPLPSHLACQYCGEPMAFMLQLYSPIENNVNCFHRSLFVFICKNGKCFQIGNSPVKVFRSQLPRMNEYYRFLLLSPNSLVSFEPPQCNTRTELEALAADSKLSDPRLFGDICPVCGCRGDKMCHTCNLASYCSKNHQFLHWEQEHKAECVRGPYKNASCLPLLIRSNSFLLPEFNLCSEDADQSQILQEDTSDIPSQINFCEEDQESAALEEMANKESEEEALFEKLKTAMMTEQDQVVRFLRGGQPIWLSKSVPFIPCCEVCGSERVFEFQLTGDIPDPLLN</sequence>
<dbReference type="OrthoDB" id="443682at2759"/>
<dbReference type="GO" id="GO:0008270">
    <property type="term" value="F:zinc ion binding"/>
    <property type="evidence" value="ECO:0007669"/>
    <property type="project" value="UniProtKB-KW"/>
</dbReference>
<dbReference type="Pfam" id="PF01753">
    <property type="entry name" value="zf-MYND"/>
    <property type="match status" value="1"/>
</dbReference>
<dbReference type="PROSITE" id="PS50865">
    <property type="entry name" value="ZF_MYND_2"/>
    <property type="match status" value="1"/>
</dbReference>
<dbReference type="Gene3D" id="6.10.140.2220">
    <property type="match status" value="1"/>
</dbReference>
<evidence type="ECO:0000256" key="2">
    <source>
        <dbReference type="ARBA" id="ARBA00022771"/>
    </source>
</evidence>
<gene>
    <name evidence="6" type="ORF">PXEA_LOCUS21037</name>
</gene>
<organism evidence="6 7">
    <name type="scientific">Protopolystoma xenopodis</name>
    <dbReference type="NCBI Taxonomy" id="117903"/>
    <lineage>
        <taxon>Eukaryota</taxon>
        <taxon>Metazoa</taxon>
        <taxon>Spiralia</taxon>
        <taxon>Lophotrochozoa</taxon>
        <taxon>Platyhelminthes</taxon>
        <taxon>Monogenea</taxon>
        <taxon>Polyopisthocotylea</taxon>
        <taxon>Polystomatidea</taxon>
        <taxon>Polystomatidae</taxon>
        <taxon>Protopolystoma</taxon>
    </lineage>
</organism>
<dbReference type="AlphaFoldDB" id="A0A3S5CJZ8"/>
<keyword evidence="7" id="KW-1185">Reference proteome</keyword>
<comment type="caution">
    <text evidence="6">The sequence shown here is derived from an EMBL/GenBank/DDBJ whole genome shotgun (WGS) entry which is preliminary data.</text>
</comment>
<reference evidence="6" key="1">
    <citation type="submission" date="2018-11" db="EMBL/GenBank/DDBJ databases">
        <authorList>
            <consortium name="Pathogen Informatics"/>
        </authorList>
    </citation>
    <scope>NUCLEOTIDE SEQUENCE</scope>
</reference>
<dbReference type="Pfam" id="PF04194">
    <property type="entry name" value="PDCD2_C"/>
    <property type="match status" value="1"/>
</dbReference>
<evidence type="ECO:0000256" key="4">
    <source>
        <dbReference type="PROSITE-ProRule" id="PRU00134"/>
    </source>
</evidence>
<evidence type="ECO:0000256" key="1">
    <source>
        <dbReference type="ARBA" id="ARBA00022723"/>
    </source>
</evidence>
<dbReference type="EMBL" id="CAAALY010088384">
    <property type="protein sequence ID" value="VEL27597.1"/>
    <property type="molecule type" value="Genomic_DNA"/>
</dbReference>
<dbReference type="PANTHER" id="PTHR12298:SF4">
    <property type="entry name" value="PROGRAMMED CELL DEATH PROTEIN 2"/>
    <property type="match status" value="1"/>
</dbReference>
<name>A0A3S5CJZ8_9PLAT</name>
<protein>
    <recommendedName>
        <fullName evidence="5">MYND-type domain-containing protein</fullName>
    </recommendedName>
</protein>
<dbReference type="Proteomes" id="UP000784294">
    <property type="component" value="Unassembled WGS sequence"/>
</dbReference>
<evidence type="ECO:0000313" key="7">
    <source>
        <dbReference type="Proteomes" id="UP000784294"/>
    </source>
</evidence>
<dbReference type="InterPro" id="IPR007320">
    <property type="entry name" value="PDCD2_C"/>
</dbReference>